<evidence type="ECO:0000256" key="2">
    <source>
        <dbReference type="SAM" id="Phobius"/>
    </source>
</evidence>
<keyword evidence="3" id="KW-0732">Signal</keyword>
<evidence type="ECO:0000313" key="4">
    <source>
        <dbReference type="EMBL" id="KGR07319.1"/>
    </source>
</evidence>
<reference evidence="4 5" key="1">
    <citation type="submission" date="2013-12" db="EMBL/GenBank/DDBJ databases">
        <title>The Genome Sequence of Candida albicans P78048.</title>
        <authorList>
            <consortium name="The Broad Institute Genome Sequencing Platform"/>
            <consortium name="The Broad Institute Genome Sequencing Center for Infectious Disease"/>
            <person name="Cuomo C."/>
            <person name="Bennett R."/>
            <person name="Hirakawa M."/>
            <person name="Noverr M."/>
            <person name="Mitchell A."/>
            <person name="Young S.K."/>
            <person name="Zeng Q."/>
            <person name="Gargeya S."/>
            <person name="Fitzgerald M."/>
            <person name="Abouelleil A."/>
            <person name="Alvarado L."/>
            <person name="Berlin A.M."/>
            <person name="Chapman S.B."/>
            <person name="Dewar J."/>
            <person name="Goldberg J."/>
            <person name="Griggs A."/>
            <person name="Gujja S."/>
            <person name="Hansen M."/>
            <person name="Howarth C."/>
            <person name="Imamovic A."/>
            <person name="Larimer J."/>
            <person name="McCowan C."/>
            <person name="Murphy C."/>
            <person name="Pearson M."/>
            <person name="Priest M."/>
            <person name="Roberts A."/>
            <person name="Saif S."/>
            <person name="Shea T."/>
            <person name="Sykes S."/>
            <person name="Wortman J."/>
            <person name="Nusbaum C."/>
            <person name="Birren B."/>
        </authorList>
    </citation>
    <scope>NUCLEOTIDE SEQUENCE [LARGE SCALE GENOMIC DNA]</scope>
    <source>
        <strain evidence="4 5">P78048</strain>
    </source>
</reference>
<feature type="region of interest" description="Disordered" evidence="1">
    <location>
        <begin position="136"/>
        <end position="187"/>
    </location>
</feature>
<feature type="chain" id="PRO_5044334213" description="Pheromone-regulated membrane protein 5" evidence="3">
    <location>
        <begin position="16"/>
        <end position="298"/>
    </location>
</feature>
<dbReference type="GO" id="GO:0000324">
    <property type="term" value="C:fungal-type vacuole"/>
    <property type="evidence" value="ECO:0007669"/>
    <property type="project" value="TreeGrafter"/>
</dbReference>
<feature type="signal peptide" evidence="3">
    <location>
        <begin position="1"/>
        <end position="15"/>
    </location>
</feature>
<keyword evidence="2" id="KW-0472">Membrane</keyword>
<feature type="transmembrane region" description="Helical" evidence="2">
    <location>
        <begin position="79"/>
        <end position="98"/>
    </location>
</feature>
<feature type="compositionally biased region" description="Polar residues" evidence="1">
    <location>
        <begin position="176"/>
        <end position="187"/>
    </location>
</feature>
<feature type="compositionally biased region" description="Polar residues" evidence="1">
    <location>
        <begin position="240"/>
        <end position="259"/>
    </location>
</feature>
<dbReference type="AlphaFoldDB" id="A0AB34PS87"/>
<name>A0AB34PS87_CANAX</name>
<feature type="compositionally biased region" description="Low complexity" evidence="1">
    <location>
        <begin position="136"/>
        <end position="161"/>
    </location>
</feature>
<comment type="caution">
    <text evidence="4">The sequence shown here is derived from an EMBL/GenBank/DDBJ whole genome shotgun (WGS) entry which is preliminary data.</text>
</comment>
<accession>A0AB34PS87</accession>
<evidence type="ECO:0008006" key="6">
    <source>
        <dbReference type="Google" id="ProtNLM"/>
    </source>
</evidence>
<organism evidence="4 5">
    <name type="scientific">Candida albicans P78048</name>
    <dbReference type="NCBI Taxonomy" id="1094989"/>
    <lineage>
        <taxon>Eukaryota</taxon>
        <taxon>Fungi</taxon>
        <taxon>Dikarya</taxon>
        <taxon>Ascomycota</taxon>
        <taxon>Saccharomycotina</taxon>
        <taxon>Pichiomycetes</taxon>
        <taxon>Debaryomycetaceae</taxon>
        <taxon>Candida/Lodderomyces clade</taxon>
        <taxon>Candida</taxon>
    </lineage>
</organism>
<dbReference type="PANTHER" id="PTHR36089:SF1">
    <property type="entry name" value="CHITIN SYNTHASE 3 COMPLEX PROTEIN CSI2-RELATED"/>
    <property type="match status" value="1"/>
</dbReference>
<dbReference type="InterPro" id="IPR051009">
    <property type="entry name" value="PRM"/>
</dbReference>
<dbReference type="PANTHER" id="PTHR36089">
    <property type="entry name" value="CHITIN SYNTHASE 3 COMPLEX PROTEIN CSI2-RELATED"/>
    <property type="match status" value="1"/>
</dbReference>
<dbReference type="Proteomes" id="UP000030161">
    <property type="component" value="Unassembled WGS sequence"/>
</dbReference>
<gene>
    <name evidence="4" type="ORF">MG3_04595</name>
</gene>
<proteinExistence type="predicted"/>
<keyword evidence="2" id="KW-0812">Transmembrane</keyword>
<protein>
    <recommendedName>
        <fullName evidence="6">Pheromone-regulated membrane protein 5</fullName>
    </recommendedName>
</protein>
<dbReference type="GO" id="GO:0005935">
    <property type="term" value="C:cellular bud neck"/>
    <property type="evidence" value="ECO:0007669"/>
    <property type="project" value="TreeGrafter"/>
</dbReference>
<evidence type="ECO:0000256" key="3">
    <source>
        <dbReference type="SAM" id="SignalP"/>
    </source>
</evidence>
<evidence type="ECO:0000313" key="5">
    <source>
        <dbReference type="Proteomes" id="UP000030161"/>
    </source>
</evidence>
<evidence type="ECO:0000256" key="1">
    <source>
        <dbReference type="SAM" id="MobiDB-lite"/>
    </source>
</evidence>
<feature type="region of interest" description="Disordered" evidence="1">
    <location>
        <begin position="240"/>
        <end position="273"/>
    </location>
</feature>
<dbReference type="EMBL" id="AJIX01000033">
    <property type="protein sequence ID" value="KGR07319.1"/>
    <property type="molecule type" value="Genomic_DNA"/>
</dbReference>
<keyword evidence="2" id="KW-1133">Transmembrane helix</keyword>
<sequence>MITAILLLIAKQVTGVELHHHHKHASSITTLSITPTLVARDATEDAMPTLSTGEPTLSITHIPVSKNPYIYSSNLPSNLVFIVIGAILGAILLSIILYRITAHFKYNRQAMNEKETYYTNLTEILNQKGAPYSRNSSILDLSNSNNNNNTTDLSSSSASSNQGRSYRDSVLGNNKPMMTNKPSRNSMFISPTMDLKTFELPLYQKQHSTSSASLILRYNNDSSTIVSTAFDEKSRITTTSTTVDGNESSINGSTINGSYLENGKLAPPPPKRVVRAPSLYLEDLLNDKSKDDKEEEGV</sequence>